<dbReference type="AlphaFoldDB" id="A0A4Z2IDJ0"/>
<sequence>MRCCEDIYMSASRLAGRETMAEDQLWTGQAAGPLAELVCKSKALSHRQNGLDDEHVGPFLQLFIEDATLSLPQYTIHSAW</sequence>
<proteinExistence type="predicted"/>
<evidence type="ECO:0000313" key="1">
    <source>
        <dbReference type="EMBL" id="TNN75615.1"/>
    </source>
</evidence>
<protein>
    <submittedName>
        <fullName evidence="1">Uncharacterized protein</fullName>
    </submittedName>
</protein>
<accession>A0A4Z2IDJ0</accession>
<organism evidence="1 2">
    <name type="scientific">Liparis tanakae</name>
    <name type="common">Tanaka's snailfish</name>
    <dbReference type="NCBI Taxonomy" id="230148"/>
    <lineage>
        <taxon>Eukaryota</taxon>
        <taxon>Metazoa</taxon>
        <taxon>Chordata</taxon>
        <taxon>Craniata</taxon>
        <taxon>Vertebrata</taxon>
        <taxon>Euteleostomi</taxon>
        <taxon>Actinopterygii</taxon>
        <taxon>Neopterygii</taxon>
        <taxon>Teleostei</taxon>
        <taxon>Neoteleostei</taxon>
        <taxon>Acanthomorphata</taxon>
        <taxon>Eupercaria</taxon>
        <taxon>Perciformes</taxon>
        <taxon>Cottioidei</taxon>
        <taxon>Cottales</taxon>
        <taxon>Liparidae</taxon>
        <taxon>Liparis</taxon>
    </lineage>
</organism>
<comment type="caution">
    <text evidence="1">The sequence shown here is derived from an EMBL/GenBank/DDBJ whole genome shotgun (WGS) entry which is preliminary data.</text>
</comment>
<evidence type="ECO:0000313" key="2">
    <source>
        <dbReference type="Proteomes" id="UP000314294"/>
    </source>
</evidence>
<reference evidence="1 2" key="1">
    <citation type="submission" date="2019-03" db="EMBL/GenBank/DDBJ databases">
        <title>First draft genome of Liparis tanakae, snailfish: a comprehensive survey of snailfish specific genes.</title>
        <authorList>
            <person name="Kim W."/>
            <person name="Song I."/>
            <person name="Jeong J.-H."/>
            <person name="Kim D."/>
            <person name="Kim S."/>
            <person name="Ryu S."/>
            <person name="Song J.Y."/>
            <person name="Lee S.K."/>
        </authorList>
    </citation>
    <scope>NUCLEOTIDE SEQUENCE [LARGE SCALE GENOMIC DNA]</scope>
    <source>
        <tissue evidence="1">Muscle</tissue>
    </source>
</reference>
<name>A0A4Z2IDJ0_9TELE</name>
<keyword evidence="2" id="KW-1185">Reference proteome</keyword>
<gene>
    <name evidence="1" type="ORF">EYF80_014165</name>
</gene>
<dbReference type="Proteomes" id="UP000314294">
    <property type="component" value="Unassembled WGS sequence"/>
</dbReference>
<dbReference type="EMBL" id="SRLO01000101">
    <property type="protein sequence ID" value="TNN75615.1"/>
    <property type="molecule type" value="Genomic_DNA"/>
</dbReference>